<dbReference type="InterPro" id="IPR019198">
    <property type="entry name" value="Beta_propeller_containing"/>
</dbReference>
<evidence type="ECO:0000313" key="2">
    <source>
        <dbReference type="EMBL" id="GIH85910.1"/>
    </source>
</evidence>
<organism evidence="2 3">
    <name type="scientific">Planobispora rosea</name>
    <dbReference type="NCBI Taxonomy" id="35762"/>
    <lineage>
        <taxon>Bacteria</taxon>
        <taxon>Bacillati</taxon>
        <taxon>Actinomycetota</taxon>
        <taxon>Actinomycetes</taxon>
        <taxon>Streptosporangiales</taxon>
        <taxon>Streptosporangiaceae</taxon>
        <taxon>Planobispora</taxon>
    </lineage>
</organism>
<dbReference type="AlphaFoldDB" id="A0A8J3WE25"/>
<evidence type="ECO:0000313" key="3">
    <source>
        <dbReference type="Proteomes" id="UP000655044"/>
    </source>
</evidence>
<reference evidence="2" key="1">
    <citation type="submission" date="2021-01" db="EMBL/GenBank/DDBJ databases">
        <title>Whole genome shotgun sequence of Planobispora rosea NBRC 15558.</title>
        <authorList>
            <person name="Komaki H."/>
            <person name="Tamura T."/>
        </authorList>
    </citation>
    <scope>NUCLEOTIDE SEQUENCE</scope>
    <source>
        <strain evidence="2">NBRC 15558</strain>
    </source>
</reference>
<feature type="region of interest" description="Disordered" evidence="1">
    <location>
        <begin position="373"/>
        <end position="451"/>
    </location>
</feature>
<protein>
    <recommendedName>
        <fullName evidence="4">Beta propeller domain-containing protein</fullName>
    </recommendedName>
</protein>
<accession>A0A8J3WE25</accession>
<dbReference type="EMBL" id="BOOI01000040">
    <property type="protein sequence ID" value="GIH85910.1"/>
    <property type="molecule type" value="Genomic_DNA"/>
</dbReference>
<feature type="compositionally biased region" description="Low complexity" evidence="1">
    <location>
        <begin position="404"/>
        <end position="420"/>
    </location>
</feature>
<evidence type="ECO:0000256" key="1">
    <source>
        <dbReference type="SAM" id="MobiDB-lite"/>
    </source>
</evidence>
<keyword evidence="3" id="KW-1185">Reference proteome</keyword>
<dbReference type="Pfam" id="PF09826">
    <property type="entry name" value="Beta_propel"/>
    <property type="match status" value="1"/>
</dbReference>
<feature type="region of interest" description="Disordered" evidence="1">
    <location>
        <begin position="102"/>
        <end position="130"/>
    </location>
</feature>
<name>A0A8J3WE25_PLARO</name>
<dbReference type="RefSeq" id="WP_189242815.1">
    <property type="nucleotide sequence ID" value="NZ_BMQP01000022.1"/>
</dbReference>
<dbReference type="Proteomes" id="UP000655044">
    <property type="component" value="Unassembled WGS sequence"/>
</dbReference>
<feature type="compositionally biased region" description="Low complexity" evidence="1">
    <location>
        <begin position="387"/>
        <end position="396"/>
    </location>
</feature>
<comment type="caution">
    <text evidence="2">The sequence shown here is derived from an EMBL/GenBank/DDBJ whole genome shotgun (WGS) entry which is preliminary data.</text>
</comment>
<feature type="compositionally biased region" description="Pro residues" evidence="1">
    <location>
        <begin position="421"/>
        <end position="437"/>
    </location>
</feature>
<gene>
    <name evidence="2" type="ORF">Pro02_43180</name>
</gene>
<feature type="compositionally biased region" description="Basic and acidic residues" evidence="1">
    <location>
        <begin position="105"/>
        <end position="114"/>
    </location>
</feature>
<sequence>MRTSIRTAAHAGSPTGTPLGTLRWGAVTLATALLATACTSAGTDPGAGRTTEPVVDLGNVKLVAYSGCDDMLTGLRAAAAENVGPWGLGGPEVMYRTATGAEDSAAAKESRAPEHSTTNTHEAGVDEPDLVKTDGNRVITVNRGVLRVVDTATRKVTGTVKLVDAEQAWAPADLLVSGDRALVLFSGGGIIPFDAAAKMAPSPGPRYTLIDLSGEPKVLGSITPDGSHVDARMIGSTVRLVVRSQPRIEFRDPGPDATETERTRKNVETVRNAPIEAWLPTYEVTDAGGTTVKNSVKCEQVSHPAKYTGTSMLTVHTLDLGQGAAALSQSAPISVAADGDTVYGTGSSLYVTSNPRWWWPMPVEPIILEEEPASSPEATTPGGAPKVEPTPAEETVAPPPEGQPSLLPDPSTPAPTASAPAPTPTGTPTDTPDPIPTETPESGKTPVAPPEDTEVHRFDITAPGAPRYVASGKVPGRLLNQYSMSEHEGHLRIATTLNTEKSSSSTVYALRADTLAKVGEVGGLGEGERIYSVRFIGPVGYVVTFRQVDPLYVLDLRDPAAPKKTGELKITGYSAYLHPAGDGRLIGIGQEANKDGRTLGTQVSLFDVSDPAAPRRLSQLFQKDSGSEAEWDPHAFLYWAKTGMAVLPLSTWTGTEQTNGAALVLKIDDSAVAKTGTIVHPAPKPVNDTRIAPYDPGIRRSIVIGDSLWTVSDLGLKVNSMADLSEQAWIPFD</sequence>
<proteinExistence type="predicted"/>
<evidence type="ECO:0008006" key="4">
    <source>
        <dbReference type="Google" id="ProtNLM"/>
    </source>
</evidence>